<dbReference type="AlphaFoldDB" id="A0A9D4S7A2"/>
<protein>
    <submittedName>
        <fullName evidence="1">Uncharacterized protein</fullName>
    </submittedName>
</protein>
<dbReference type="EMBL" id="JAIWYP010000001">
    <property type="protein sequence ID" value="KAH3892427.1"/>
    <property type="molecule type" value="Genomic_DNA"/>
</dbReference>
<gene>
    <name evidence="1" type="ORF">DPMN_016545</name>
</gene>
<organism evidence="1 2">
    <name type="scientific">Dreissena polymorpha</name>
    <name type="common">Zebra mussel</name>
    <name type="synonym">Mytilus polymorpha</name>
    <dbReference type="NCBI Taxonomy" id="45954"/>
    <lineage>
        <taxon>Eukaryota</taxon>
        <taxon>Metazoa</taxon>
        <taxon>Spiralia</taxon>
        <taxon>Lophotrochozoa</taxon>
        <taxon>Mollusca</taxon>
        <taxon>Bivalvia</taxon>
        <taxon>Autobranchia</taxon>
        <taxon>Heteroconchia</taxon>
        <taxon>Euheterodonta</taxon>
        <taxon>Imparidentia</taxon>
        <taxon>Neoheterodontei</taxon>
        <taxon>Myida</taxon>
        <taxon>Dreissenoidea</taxon>
        <taxon>Dreissenidae</taxon>
        <taxon>Dreissena</taxon>
    </lineage>
</organism>
<comment type="caution">
    <text evidence="1">The sequence shown here is derived from an EMBL/GenBank/DDBJ whole genome shotgun (WGS) entry which is preliminary data.</text>
</comment>
<keyword evidence="2" id="KW-1185">Reference proteome</keyword>
<dbReference type="Proteomes" id="UP000828390">
    <property type="component" value="Unassembled WGS sequence"/>
</dbReference>
<name>A0A9D4S7A2_DREPO</name>
<sequence>MECGFMTRRNVRGWDRNSIVTCKQYMTRCVENRRPLQWLVHQRRSARSCLPQVPHPRWT</sequence>
<evidence type="ECO:0000313" key="1">
    <source>
        <dbReference type="EMBL" id="KAH3892427.1"/>
    </source>
</evidence>
<reference evidence="1" key="1">
    <citation type="journal article" date="2019" name="bioRxiv">
        <title>The Genome of the Zebra Mussel, Dreissena polymorpha: A Resource for Invasive Species Research.</title>
        <authorList>
            <person name="McCartney M.A."/>
            <person name="Auch B."/>
            <person name="Kono T."/>
            <person name="Mallez S."/>
            <person name="Zhang Y."/>
            <person name="Obille A."/>
            <person name="Becker A."/>
            <person name="Abrahante J.E."/>
            <person name="Garbe J."/>
            <person name="Badalamenti J.P."/>
            <person name="Herman A."/>
            <person name="Mangelson H."/>
            <person name="Liachko I."/>
            <person name="Sullivan S."/>
            <person name="Sone E.D."/>
            <person name="Koren S."/>
            <person name="Silverstein K.A.T."/>
            <person name="Beckman K.B."/>
            <person name="Gohl D.M."/>
        </authorList>
    </citation>
    <scope>NUCLEOTIDE SEQUENCE</scope>
    <source>
        <strain evidence="1">Duluth1</strain>
        <tissue evidence="1">Whole animal</tissue>
    </source>
</reference>
<accession>A0A9D4S7A2</accession>
<reference evidence="1" key="2">
    <citation type="submission" date="2020-11" db="EMBL/GenBank/DDBJ databases">
        <authorList>
            <person name="McCartney M.A."/>
            <person name="Auch B."/>
            <person name="Kono T."/>
            <person name="Mallez S."/>
            <person name="Becker A."/>
            <person name="Gohl D.M."/>
            <person name="Silverstein K.A.T."/>
            <person name="Koren S."/>
            <person name="Bechman K.B."/>
            <person name="Herman A."/>
            <person name="Abrahante J.E."/>
            <person name="Garbe J."/>
        </authorList>
    </citation>
    <scope>NUCLEOTIDE SEQUENCE</scope>
    <source>
        <strain evidence="1">Duluth1</strain>
        <tissue evidence="1">Whole animal</tissue>
    </source>
</reference>
<evidence type="ECO:0000313" key="2">
    <source>
        <dbReference type="Proteomes" id="UP000828390"/>
    </source>
</evidence>
<proteinExistence type="predicted"/>